<evidence type="ECO:0000313" key="6">
    <source>
        <dbReference type="Proteomes" id="UP000799324"/>
    </source>
</evidence>
<dbReference type="EMBL" id="MU004374">
    <property type="protein sequence ID" value="KAF2653820.1"/>
    <property type="molecule type" value="Genomic_DNA"/>
</dbReference>
<dbReference type="Pfam" id="PF14420">
    <property type="entry name" value="Clr5"/>
    <property type="match status" value="1"/>
</dbReference>
<proteinExistence type="predicted"/>
<evidence type="ECO:0000259" key="4">
    <source>
        <dbReference type="Pfam" id="PF14420"/>
    </source>
</evidence>
<evidence type="ECO:0000313" key="5">
    <source>
        <dbReference type="EMBL" id="KAF2653820.1"/>
    </source>
</evidence>
<dbReference type="PRINTS" id="PR01415">
    <property type="entry name" value="ANKYRIN"/>
</dbReference>
<gene>
    <name evidence="5" type="ORF">K491DRAFT_694360</name>
</gene>
<feature type="repeat" description="ANK" evidence="3">
    <location>
        <begin position="902"/>
        <end position="934"/>
    </location>
</feature>
<dbReference type="PANTHER" id="PTHR24198:SF165">
    <property type="entry name" value="ANKYRIN REPEAT-CONTAINING PROTEIN-RELATED"/>
    <property type="match status" value="1"/>
</dbReference>
<sequence length="1049" mass="116670">MPTQSVSEAEWDLHKATIYDLWSQPKRILNSIMQIMQKDYDFRPTKSQYEDRFRKWGWKKNKKADTWRFIAHRVEKRKRDKKESDVKINGEVIEYKKVKKEISRYGFVSTIEKAFSIPMSPKTPPGVDVCTPTDVVIYDGSSTALDRILHVSSPSALSSMFPSPWRQTVDFLDHFLSLPARSSSPGQSLPSSFRAFAQYLEPDPALEISLDARRGRSYLENFTTLSDRDLIRPRYHSANDLAFRGSQLELFKAAIILFSNGGYDGAIASHVVKLCEHRSNLLALRRLLDQRLYCVEPFAERILIPAIEEGNLALVQMLIQGGVDVNAKYWNNKAGDDETPMDTAVRVMNLEAVKLLDQHGAIYDVTSHDIAFALTSNEEELFRFLLDNRPALSTTESVELMERVAGRGSVANIRALLQRGLSIHTVYSDGHGSPLAAAIDANNVAVVHYLLGSKADVNGIARRFYTYRSLSTSGWVSCSVLRAAVAKEDGRLIAKLLEEGANPNDPRCSPTPLQHACLDGAQQVAAMLLNAGANPNQFDHTLSSNAMGGKPPIQLAIENGHLELSDLLTSQGAEIAHGNWNLLVSACLGKLHDLVETLLVGTATLKRAASEITACVTCFGCDQVGQWIDKDLIDYAALLQSPQAVCAVIEDRGGDLLSRLILEERRKGRALYPECAAAGLAMAAKLGDVGIVKLFLDAGVRPDATVTTNIVNSEHAIGAPKRFYLYRGTDALLEALKSPSKRYKLLPRCSEVELMAKFIEVLKLLLRTRTNAWREPDKDIFSQHRTHHYLYHALQQGCLEIVKAFVEETSIDLCHFVYEHSPLQQALDYSHGTSRDISDTVEFLIDSGTNVDCSSVTSSWGPRKEQSFHTALQYAASHDNLPLVKVLLGHGASVNSKPPDDRGATALQFAAINGNIKMASVLLEAGADINAPPCKLEGRSAIEGAAEHGRLSMVHYLLENGADIQGKTNTTYRRAWWLAWSARNGAIARYIQDYKTQRFGEDDCDTEEHLLRSVPKRELREEMIVYGYVYAEDGEESEDDLDRAYSWRD</sequence>
<evidence type="ECO:0000256" key="3">
    <source>
        <dbReference type="PROSITE-ProRule" id="PRU00023"/>
    </source>
</evidence>
<dbReference type="PANTHER" id="PTHR24198">
    <property type="entry name" value="ANKYRIN REPEAT AND PROTEIN KINASE DOMAIN-CONTAINING PROTEIN"/>
    <property type="match status" value="1"/>
</dbReference>
<name>A0A6A6T243_9PLEO</name>
<dbReference type="InterPro" id="IPR036770">
    <property type="entry name" value="Ankyrin_rpt-contain_sf"/>
</dbReference>
<dbReference type="InterPro" id="IPR025676">
    <property type="entry name" value="Clr5_dom"/>
</dbReference>
<keyword evidence="1" id="KW-0677">Repeat</keyword>
<feature type="repeat" description="ANK" evidence="3">
    <location>
        <begin position="508"/>
        <end position="540"/>
    </location>
</feature>
<dbReference type="Gene3D" id="1.25.40.20">
    <property type="entry name" value="Ankyrin repeat-containing domain"/>
    <property type="match status" value="2"/>
</dbReference>
<dbReference type="AlphaFoldDB" id="A0A6A6T243"/>
<feature type="repeat" description="ANK" evidence="3">
    <location>
        <begin position="548"/>
        <end position="580"/>
    </location>
</feature>
<dbReference type="Proteomes" id="UP000799324">
    <property type="component" value="Unassembled WGS sequence"/>
</dbReference>
<keyword evidence="2 3" id="KW-0040">ANK repeat</keyword>
<accession>A0A6A6T243</accession>
<feature type="domain" description="Clr5" evidence="4">
    <location>
        <begin position="8"/>
        <end position="60"/>
    </location>
</feature>
<organism evidence="5 6">
    <name type="scientific">Lophiostoma macrostomum CBS 122681</name>
    <dbReference type="NCBI Taxonomy" id="1314788"/>
    <lineage>
        <taxon>Eukaryota</taxon>
        <taxon>Fungi</taxon>
        <taxon>Dikarya</taxon>
        <taxon>Ascomycota</taxon>
        <taxon>Pezizomycotina</taxon>
        <taxon>Dothideomycetes</taxon>
        <taxon>Pleosporomycetidae</taxon>
        <taxon>Pleosporales</taxon>
        <taxon>Lophiostomataceae</taxon>
        <taxon>Lophiostoma</taxon>
    </lineage>
</organism>
<feature type="repeat" description="ANK" evidence="3">
    <location>
        <begin position="937"/>
        <end position="969"/>
    </location>
</feature>
<dbReference type="PROSITE" id="PS50297">
    <property type="entry name" value="ANK_REP_REGION"/>
    <property type="match status" value="4"/>
</dbReference>
<dbReference type="SUPFAM" id="SSF48403">
    <property type="entry name" value="Ankyrin repeat"/>
    <property type="match status" value="2"/>
</dbReference>
<evidence type="ECO:0000256" key="2">
    <source>
        <dbReference type="ARBA" id="ARBA00023043"/>
    </source>
</evidence>
<dbReference type="InterPro" id="IPR002110">
    <property type="entry name" value="Ankyrin_rpt"/>
</dbReference>
<protein>
    <submittedName>
        <fullName evidence="5">Ankyrin</fullName>
    </submittedName>
</protein>
<keyword evidence="6" id="KW-1185">Reference proteome</keyword>
<dbReference type="PROSITE" id="PS50088">
    <property type="entry name" value="ANK_REPEAT"/>
    <property type="match status" value="5"/>
</dbReference>
<reference evidence="5" key="1">
    <citation type="journal article" date="2020" name="Stud. Mycol.">
        <title>101 Dothideomycetes genomes: a test case for predicting lifestyles and emergence of pathogens.</title>
        <authorList>
            <person name="Haridas S."/>
            <person name="Albert R."/>
            <person name="Binder M."/>
            <person name="Bloem J."/>
            <person name="Labutti K."/>
            <person name="Salamov A."/>
            <person name="Andreopoulos B."/>
            <person name="Baker S."/>
            <person name="Barry K."/>
            <person name="Bills G."/>
            <person name="Bluhm B."/>
            <person name="Cannon C."/>
            <person name="Castanera R."/>
            <person name="Culley D."/>
            <person name="Daum C."/>
            <person name="Ezra D."/>
            <person name="Gonzalez J."/>
            <person name="Henrissat B."/>
            <person name="Kuo A."/>
            <person name="Liang C."/>
            <person name="Lipzen A."/>
            <person name="Lutzoni F."/>
            <person name="Magnuson J."/>
            <person name="Mondo S."/>
            <person name="Nolan M."/>
            <person name="Ohm R."/>
            <person name="Pangilinan J."/>
            <person name="Park H.-J."/>
            <person name="Ramirez L."/>
            <person name="Alfaro M."/>
            <person name="Sun H."/>
            <person name="Tritt A."/>
            <person name="Yoshinaga Y."/>
            <person name="Zwiers L.-H."/>
            <person name="Turgeon B."/>
            <person name="Goodwin S."/>
            <person name="Spatafora J."/>
            <person name="Crous P."/>
            <person name="Grigoriev I."/>
        </authorList>
    </citation>
    <scope>NUCLEOTIDE SEQUENCE</scope>
    <source>
        <strain evidence="5">CBS 122681</strain>
    </source>
</reference>
<dbReference type="OrthoDB" id="5986190at2759"/>
<dbReference type="SMART" id="SM00248">
    <property type="entry name" value="ANK"/>
    <property type="match status" value="12"/>
</dbReference>
<evidence type="ECO:0000256" key="1">
    <source>
        <dbReference type="ARBA" id="ARBA00022737"/>
    </source>
</evidence>
<feature type="repeat" description="ANK" evidence="3">
    <location>
        <begin position="867"/>
        <end position="899"/>
    </location>
</feature>
<dbReference type="Pfam" id="PF12796">
    <property type="entry name" value="Ank_2"/>
    <property type="match status" value="2"/>
</dbReference>